<dbReference type="Gene3D" id="3.80.10.10">
    <property type="entry name" value="Ribonuclease Inhibitor"/>
    <property type="match status" value="1"/>
</dbReference>
<comment type="subcellular location">
    <subcellularLocation>
        <location evidence="1">Cell membrane</location>
        <topology evidence="1">Single-pass type I membrane protein</topology>
    </subcellularLocation>
</comment>
<keyword evidence="9 12" id="KW-0675">Receptor</keyword>
<proteinExistence type="inferred from homology"/>
<accession>A0A1J3IY72</accession>
<evidence type="ECO:0000256" key="1">
    <source>
        <dbReference type="ARBA" id="ARBA00004251"/>
    </source>
</evidence>
<sequence>MSSVWLGETILSKDEKVDYYFRFNTFSAYMGDLNSYEDSMDMIYKGVETEFSRIYLGYKAIDFSGNKLEGWIPKSIGLLKELRFLNLSSNAFIGNIPSSLANITNLEALDLSRNKLSGHIPRDLGNLSFVSYFDFSHNLLEGPVPRGTQLQRQHCSSFEDNLRLIGLEEICGNIYVPDASSLHQQPEDLSSEPEQVVNWIAAAIAYVPGVFCGLVIGHIFISHKHEWFV</sequence>
<dbReference type="SUPFAM" id="SSF52058">
    <property type="entry name" value="L domain-like"/>
    <property type="match status" value="1"/>
</dbReference>
<keyword evidence="8 11" id="KW-0472">Membrane</keyword>
<evidence type="ECO:0000256" key="5">
    <source>
        <dbReference type="ARBA" id="ARBA00022692"/>
    </source>
</evidence>
<gene>
    <name evidence="12" type="ORF">MP_TR4467_c0_g2_i1_g.11732</name>
</gene>
<dbReference type="FunFam" id="3.80.10.10:FF:000111">
    <property type="entry name" value="LRR receptor-like serine/threonine-protein kinase ERECTA"/>
    <property type="match status" value="1"/>
</dbReference>
<evidence type="ECO:0000256" key="6">
    <source>
        <dbReference type="ARBA" id="ARBA00022737"/>
    </source>
</evidence>
<dbReference type="PANTHER" id="PTHR27004:SF438">
    <property type="entry name" value="RECEPTOR-LIKE PROTEIN 36-RELATED"/>
    <property type="match status" value="1"/>
</dbReference>
<keyword evidence="7 11" id="KW-1133">Transmembrane helix</keyword>
<dbReference type="PROSITE" id="PS51450">
    <property type="entry name" value="LRR"/>
    <property type="match status" value="1"/>
</dbReference>
<name>A0A1J3IY72_NOCCA</name>
<keyword evidence="6" id="KW-0677">Repeat</keyword>
<reference evidence="12" key="1">
    <citation type="submission" date="2016-07" db="EMBL/GenBank/DDBJ databases">
        <title>De novo transcriptome assembly of four accessions of the metal hyperaccumulator plant Noccaea caerulescens.</title>
        <authorList>
            <person name="Blande D."/>
            <person name="Halimaa P."/>
            <person name="Tervahauta A.I."/>
            <person name="Aarts M.G."/>
            <person name="Karenlampi S.O."/>
        </authorList>
    </citation>
    <scope>NUCLEOTIDE SEQUENCE</scope>
</reference>
<dbReference type="EMBL" id="GEVM01020647">
    <property type="protein sequence ID" value="JAU85291.1"/>
    <property type="molecule type" value="Transcribed_RNA"/>
</dbReference>
<evidence type="ECO:0000256" key="10">
    <source>
        <dbReference type="ARBA" id="ARBA00023180"/>
    </source>
</evidence>
<protein>
    <submittedName>
        <fullName evidence="12">Receptor-like protein 12</fullName>
    </submittedName>
</protein>
<evidence type="ECO:0000313" key="12">
    <source>
        <dbReference type="EMBL" id="JAU85291.1"/>
    </source>
</evidence>
<evidence type="ECO:0000256" key="11">
    <source>
        <dbReference type="SAM" id="Phobius"/>
    </source>
</evidence>
<keyword evidence="3" id="KW-1003">Cell membrane</keyword>
<organism evidence="12">
    <name type="scientific">Noccaea caerulescens</name>
    <name type="common">Alpine penny-cress</name>
    <name type="synonym">Thlaspi caerulescens</name>
    <dbReference type="NCBI Taxonomy" id="107243"/>
    <lineage>
        <taxon>Eukaryota</taxon>
        <taxon>Viridiplantae</taxon>
        <taxon>Streptophyta</taxon>
        <taxon>Embryophyta</taxon>
        <taxon>Tracheophyta</taxon>
        <taxon>Spermatophyta</taxon>
        <taxon>Magnoliopsida</taxon>
        <taxon>eudicotyledons</taxon>
        <taxon>Gunneridae</taxon>
        <taxon>Pentapetalae</taxon>
        <taxon>rosids</taxon>
        <taxon>malvids</taxon>
        <taxon>Brassicales</taxon>
        <taxon>Brassicaceae</taxon>
        <taxon>Coluteocarpeae</taxon>
        <taxon>Noccaea</taxon>
    </lineage>
</organism>
<dbReference type="InterPro" id="IPR001611">
    <property type="entry name" value="Leu-rich_rpt"/>
</dbReference>
<dbReference type="PANTHER" id="PTHR27004">
    <property type="entry name" value="RECEPTOR-LIKE PROTEIN 12 ISOFORM X1"/>
    <property type="match status" value="1"/>
</dbReference>
<feature type="transmembrane region" description="Helical" evidence="11">
    <location>
        <begin position="199"/>
        <end position="221"/>
    </location>
</feature>
<evidence type="ECO:0000256" key="7">
    <source>
        <dbReference type="ARBA" id="ARBA00022989"/>
    </source>
</evidence>
<evidence type="ECO:0000256" key="9">
    <source>
        <dbReference type="ARBA" id="ARBA00023170"/>
    </source>
</evidence>
<evidence type="ECO:0000256" key="2">
    <source>
        <dbReference type="ARBA" id="ARBA00009592"/>
    </source>
</evidence>
<evidence type="ECO:0000256" key="8">
    <source>
        <dbReference type="ARBA" id="ARBA00023136"/>
    </source>
</evidence>
<keyword evidence="5 11" id="KW-0812">Transmembrane</keyword>
<dbReference type="AlphaFoldDB" id="A0A1J3IY72"/>
<comment type="similarity">
    <text evidence="2">Belongs to the RLP family.</text>
</comment>
<evidence type="ECO:0000256" key="3">
    <source>
        <dbReference type="ARBA" id="ARBA00022475"/>
    </source>
</evidence>
<keyword evidence="4" id="KW-0433">Leucine-rich repeat</keyword>
<evidence type="ECO:0000256" key="4">
    <source>
        <dbReference type="ARBA" id="ARBA00022614"/>
    </source>
</evidence>
<dbReference type="Pfam" id="PF00560">
    <property type="entry name" value="LRR_1"/>
    <property type="match status" value="2"/>
</dbReference>
<dbReference type="GO" id="GO:0005886">
    <property type="term" value="C:plasma membrane"/>
    <property type="evidence" value="ECO:0007669"/>
    <property type="project" value="UniProtKB-SubCell"/>
</dbReference>
<dbReference type="InterPro" id="IPR032675">
    <property type="entry name" value="LRR_dom_sf"/>
</dbReference>
<keyword evidence="10" id="KW-0325">Glycoprotein</keyword>